<sequence length="308" mass="33738">MKKIYLLFVAAGLAACTAEPVENYELNSLDASVAGKNKVVATVVYEGLENPGFATTSFDLIKYHSNDPTKDQIKGKVFVSNDCNNIIFKVEGEDVGDINLGIYTDENDFPKINGANSNVAPELPITEDSFSNGIYTLPVGDIKEIFVFVNAGGHSWGGDLHWGNANYFLYELQLDTCSTPCTFGKGYWKNHSNDNPGGQNDVWPVMKLTLGDRDYNREELNNIMDASNNVGHSLINFSQHLIAAKLNVANGAGNVDIEYTISEADSLIGNMDILLGEFTPEQKQLAKTLKEILVNYNESSPCEDDSEA</sequence>
<dbReference type="PROSITE" id="PS51257">
    <property type="entry name" value="PROKAR_LIPOPROTEIN"/>
    <property type="match status" value="1"/>
</dbReference>
<proteinExistence type="predicted"/>
<evidence type="ECO:0000313" key="2">
    <source>
        <dbReference type="Proteomes" id="UP000703674"/>
    </source>
</evidence>
<gene>
    <name evidence="1" type="ORF">HC175_00640</name>
</gene>
<reference evidence="1 2" key="1">
    <citation type="submission" date="2020-03" db="EMBL/GenBank/DDBJ databases">
        <title>Salinimicrobium sp. nov, isolated from SCS.</title>
        <authorList>
            <person name="Cao W.R."/>
        </authorList>
    </citation>
    <scope>NUCLEOTIDE SEQUENCE [LARGE SCALE GENOMIC DNA]</scope>
    <source>
        <strain evidence="2">J15B91</strain>
    </source>
</reference>
<accession>A0ABX1CVP0</accession>
<evidence type="ECO:0008006" key="3">
    <source>
        <dbReference type="Google" id="ProtNLM"/>
    </source>
</evidence>
<protein>
    <recommendedName>
        <fullName evidence="3">AZL_007920/MXAN_0976 family protein</fullName>
    </recommendedName>
</protein>
<dbReference type="Proteomes" id="UP000703674">
    <property type="component" value="Unassembled WGS sequence"/>
</dbReference>
<organism evidence="1 2">
    <name type="scientific">Salinimicrobium oceani</name>
    <dbReference type="NCBI Taxonomy" id="2722702"/>
    <lineage>
        <taxon>Bacteria</taxon>
        <taxon>Pseudomonadati</taxon>
        <taxon>Bacteroidota</taxon>
        <taxon>Flavobacteriia</taxon>
        <taxon>Flavobacteriales</taxon>
        <taxon>Flavobacteriaceae</taxon>
        <taxon>Salinimicrobium</taxon>
    </lineage>
</organism>
<name>A0ABX1CVP0_9FLAO</name>
<keyword evidence="2" id="KW-1185">Reference proteome</keyword>
<evidence type="ECO:0000313" key="1">
    <source>
        <dbReference type="EMBL" id="NJW51419.1"/>
    </source>
</evidence>
<comment type="caution">
    <text evidence="1">The sequence shown here is derived from an EMBL/GenBank/DDBJ whole genome shotgun (WGS) entry which is preliminary data.</text>
</comment>
<dbReference type="RefSeq" id="WP_168136590.1">
    <property type="nucleotide sequence ID" value="NZ_JAAVJR010000001.1"/>
</dbReference>
<dbReference type="EMBL" id="JAAVJR010000001">
    <property type="protein sequence ID" value="NJW51419.1"/>
    <property type="molecule type" value="Genomic_DNA"/>
</dbReference>